<dbReference type="Proteomes" id="UP000429607">
    <property type="component" value="Unassembled WGS sequence"/>
</dbReference>
<keyword evidence="5" id="KW-1185">Reference proteome</keyword>
<evidence type="ECO:0000313" key="3">
    <source>
        <dbReference type="EMBL" id="KAE9360527.1"/>
    </source>
</evidence>
<dbReference type="EMBL" id="QXFT01000003">
    <property type="protein sequence ID" value="KAE9360527.1"/>
    <property type="molecule type" value="Genomic_DNA"/>
</dbReference>
<reference evidence="4 6" key="1">
    <citation type="submission" date="2018-09" db="EMBL/GenBank/DDBJ databases">
        <title>Genomic investigation of the strawberry pathogen Phytophthora fragariae indicates pathogenicity is determined by transcriptional variation in three key races.</title>
        <authorList>
            <person name="Adams T.M."/>
            <person name="Armitage A.D."/>
            <person name="Sobczyk M.K."/>
            <person name="Bates H.J."/>
            <person name="Dunwell J.M."/>
            <person name="Nellist C.F."/>
            <person name="Harrison R.J."/>
        </authorList>
    </citation>
    <scope>NUCLEOTIDE SEQUENCE [LARGE SCALE GENOMIC DNA]</scope>
    <source>
        <strain evidence="2 4">SCRP249</strain>
        <strain evidence="1 6">SCRP324</strain>
        <strain evidence="3 5">SCRP333</strain>
    </source>
</reference>
<dbReference type="InterPro" id="IPR012337">
    <property type="entry name" value="RNaseH-like_sf"/>
</dbReference>
<dbReference type="PANTHER" id="PTHR40866:SF1">
    <property type="entry name" value="BED-TYPE DOMAIN-CONTAINING PROTEIN"/>
    <property type="match status" value="1"/>
</dbReference>
<protein>
    <submittedName>
        <fullName evidence="2">Uncharacterized protein</fullName>
    </submittedName>
</protein>
<evidence type="ECO:0000313" key="1">
    <source>
        <dbReference type="EMBL" id="KAE9048960.1"/>
    </source>
</evidence>
<evidence type="ECO:0000313" key="4">
    <source>
        <dbReference type="Proteomes" id="UP000429607"/>
    </source>
</evidence>
<dbReference type="OrthoDB" id="122841at2759"/>
<comment type="caution">
    <text evidence="2">The sequence shown here is derived from an EMBL/GenBank/DDBJ whole genome shotgun (WGS) entry which is preliminary data.</text>
</comment>
<proteinExistence type="predicted"/>
<dbReference type="Proteomes" id="UP000435112">
    <property type="component" value="Unassembled WGS sequence"/>
</dbReference>
<gene>
    <name evidence="2" type="ORF">PR001_g137</name>
    <name evidence="1" type="ORF">PR002_g122</name>
    <name evidence="3" type="ORF">PR003_g139</name>
</gene>
<evidence type="ECO:0000313" key="6">
    <source>
        <dbReference type="Proteomes" id="UP000435112"/>
    </source>
</evidence>
<dbReference type="EMBL" id="QXFU01000003">
    <property type="protein sequence ID" value="KAE9048960.1"/>
    <property type="molecule type" value="Genomic_DNA"/>
</dbReference>
<evidence type="ECO:0000313" key="2">
    <source>
        <dbReference type="EMBL" id="KAE9052826.1"/>
    </source>
</evidence>
<dbReference type="SUPFAM" id="SSF53098">
    <property type="entry name" value="Ribonuclease H-like"/>
    <property type="match status" value="1"/>
</dbReference>
<sequence length="319" mass="36340">MAHLDGKHAGYESLFASRNTERPLQSFGFVSEEATHLFMWIQWIVMRNIPIHEVEDALTRSMSKLRPVTVKAVKKCMEGIAITIGRELEKKLGTLFGLMFDGWTHAGVHYVALFAVYEAGGELRVPLLGLSLMEDGAQTADAHVKLFENILDVYNKTKDMVAFLVGDNCNTNLSIANKIGVPLVGCASHRFNLAVNKYLAPHETLLAEVNTLMVELRKENNRAELKKHTELLPIKRNVTRWSSTFTMLERYIRIRPEIKKVDAVEEQIPTGAKHRKILALFEHMKKFESVCKRLQRDDTNMENVRVMFDALVEEYPIMG</sequence>
<organism evidence="2 4">
    <name type="scientific">Phytophthora rubi</name>
    <dbReference type="NCBI Taxonomy" id="129364"/>
    <lineage>
        <taxon>Eukaryota</taxon>
        <taxon>Sar</taxon>
        <taxon>Stramenopiles</taxon>
        <taxon>Oomycota</taxon>
        <taxon>Peronosporomycetes</taxon>
        <taxon>Peronosporales</taxon>
        <taxon>Peronosporaceae</taxon>
        <taxon>Phytophthora</taxon>
    </lineage>
</organism>
<dbReference type="Proteomes" id="UP000434957">
    <property type="component" value="Unassembled WGS sequence"/>
</dbReference>
<dbReference type="PANTHER" id="PTHR40866">
    <property type="entry name" value="BED-TYPE DOMAIN-CONTAINING PROTEIN"/>
    <property type="match status" value="1"/>
</dbReference>
<dbReference type="AlphaFoldDB" id="A0A6A3PJE1"/>
<accession>A0A6A3PJE1</accession>
<name>A0A6A3PJE1_9STRA</name>
<evidence type="ECO:0000313" key="5">
    <source>
        <dbReference type="Proteomes" id="UP000434957"/>
    </source>
</evidence>
<dbReference type="EMBL" id="QXFV01000003">
    <property type="protein sequence ID" value="KAE9052826.1"/>
    <property type="molecule type" value="Genomic_DNA"/>
</dbReference>